<dbReference type="PANTHER" id="PTHR47737:SF1">
    <property type="entry name" value="GLYCINE BETAINE_PROLINE BETAINE TRANSPORT SYSTEM PERMEASE PROTEIN PROW"/>
    <property type="match status" value="1"/>
</dbReference>
<feature type="domain" description="ABC-type glycine betaine transport system substrate-binding" evidence="6">
    <location>
        <begin position="43"/>
        <end position="287"/>
    </location>
</feature>
<evidence type="ECO:0000256" key="5">
    <source>
        <dbReference type="SAM" id="SignalP"/>
    </source>
</evidence>
<dbReference type="PANTHER" id="PTHR47737">
    <property type="entry name" value="GLYCINE BETAINE/PROLINE BETAINE TRANSPORT SYSTEM PERMEASE PROTEIN PROW"/>
    <property type="match status" value="1"/>
</dbReference>
<comment type="subcellular location">
    <subcellularLocation>
        <location evidence="1">Cell membrane</location>
    </subcellularLocation>
</comment>
<organism evidence="7 8">
    <name type="scientific">Desulfitobacterium chlororespirans DSM 11544</name>
    <dbReference type="NCBI Taxonomy" id="1121395"/>
    <lineage>
        <taxon>Bacteria</taxon>
        <taxon>Bacillati</taxon>
        <taxon>Bacillota</taxon>
        <taxon>Clostridia</taxon>
        <taxon>Eubacteriales</taxon>
        <taxon>Desulfitobacteriaceae</taxon>
        <taxon>Desulfitobacterium</taxon>
    </lineage>
</organism>
<name>A0A1M7TYB1_9FIRM</name>
<keyword evidence="3" id="KW-1003">Cell membrane</keyword>
<keyword evidence="8" id="KW-1185">Reference proteome</keyword>
<dbReference type="PROSITE" id="PS51257">
    <property type="entry name" value="PROKAR_LIPOPROTEIN"/>
    <property type="match status" value="1"/>
</dbReference>
<feature type="signal peptide" evidence="5">
    <location>
        <begin position="1"/>
        <end position="30"/>
    </location>
</feature>
<dbReference type="GO" id="GO:0015871">
    <property type="term" value="P:choline transport"/>
    <property type="evidence" value="ECO:0007669"/>
    <property type="project" value="TreeGrafter"/>
</dbReference>
<dbReference type="Gene3D" id="3.10.105.10">
    <property type="entry name" value="Dipeptide-binding Protein, Domain 3"/>
    <property type="match status" value="2"/>
</dbReference>
<protein>
    <submittedName>
        <fullName evidence="7">Glycine betaine/proline transport system substrate-binding protein</fullName>
    </submittedName>
</protein>
<dbReference type="CDD" id="cd13639">
    <property type="entry name" value="PBP2_OpuAC_like"/>
    <property type="match status" value="1"/>
</dbReference>
<dbReference type="GO" id="GO:0005275">
    <property type="term" value="F:amine transmembrane transporter activity"/>
    <property type="evidence" value="ECO:0007669"/>
    <property type="project" value="TreeGrafter"/>
</dbReference>
<gene>
    <name evidence="7" type="ORF">SAMN02745215_02727</name>
</gene>
<dbReference type="AlphaFoldDB" id="A0A1M7TYB1"/>
<dbReference type="Proteomes" id="UP000184010">
    <property type="component" value="Unassembled WGS sequence"/>
</dbReference>
<dbReference type="GO" id="GO:0043190">
    <property type="term" value="C:ATP-binding cassette (ABC) transporter complex"/>
    <property type="evidence" value="ECO:0007669"/>
    <property type="project" value="InterPro"/>
</dbReference>
<sequence>MKLQKSWPKALLWALTAMLAIGLTGCGATSGGPSGNKKANGDKTVNIGYVNWAEAVAVSNLWKVILEEQDYKVKMTSLDAAPLFVGLSAGNLDIFMDSWLPTTHRIFWDKYKNKLDDYGVWYTDEAKIGLVVPEYVEISSIEELNAHKDRLSGRITGIDPGAGIMKATETAIDSYNLDFNLIQSSEAAMLAALDKAYRNQEWIAVTGWSPHWKFAKYELKYLEDPKGSYGQSEQIHTLANKEFTQAHPEVAAMLKKFRLDDRQIGTLEGYINEGMKPEEAAQKWIAENRDLVDSWLK</sequence>
<keyword evidence="5" id="KW-0732">Signal</keyword>
<evidence type="ECO:0000256" key="1">
    <source>
        <dbReference type="ARBA" id="ARBA00004236"/>
    </source>
</evidence>
<dbReference type="Gene3D" id="3.40.190.100">
    <property type="entry name" value="Glycine betaine-binding periplasmic protein, domain 2"/>
    <property type="match status" value="1"/>
</dbReference>
<keyword evidence="4" id="KW-0472">Membrane</keyword>
<evidence type="ECO:0000256" key="3">
    <source>
        <dbReference type="ARBA" id="ARBA00022475"/>
    </source>
</evidence>
<keyword evidence="2" id="KW-0813">Transport</keyword>
<evidence type="ECO:0000259" key="6">
    <source>
        <dbReference type="Pfam" id="PF04069"/>
    </source>
</evidence>
<dbReference type="InterPro" id="IPR007210">
    <property type="entry name" value="ABC_Gly_betaine_transp_sub-bd"/>
</dbReference>
<dbReference type="EMBL" id="FRDN01000008">
    <property type="protein sequence ID" value="SHN75704.1"/>
    <property type="molecule type" value="Genomic_DNA"/>
</dbReference>
<dbReference type="STRING" id="1121395.SAMN02745215_02727"/>
<dbReference type="GO" id="GO:0015226">
    <property type="term" value="F:carnitine transmembrane transporter activity"/>
    <property type="evidence" value="ECO:0007669"/>
    <property type="project" value="TreeGrafter"/>
</dbReference>
<evidence type="ECO:0000313" key="8">
    <source>
        <dbReference type="Proteomes" id="UP000184010"/>
    </source>
</evidence>
<dbReference type="SUPFAM" id="SSF53850">
    <property type="entry name" value="Periplasmic binding protein-like II"/>
    <property type="match status" value="1"/>
</dbReference>
<proteinExistence type="predicted"/>
<feature type="chain" id="PRO_5039515830" evidence="5">
    <location>
        <begin position="31"/>
        <end position="297"/>
    </location>
</feature>
<accession>A0A1M7TYB1</accession>
<dbReference type="Pfam" id="PF04069">
    <property type="entry name" value="OpuAC"/>
    <property type="match status" value="1"/>
</dbReference>
<dbReference type="GO" id="GO:0031460">
    <property type="term" value="P:glycine betaine transport"/>
    <property type="evidence" value="ECO:0007669"/>
    <property type="project" value="TreeGrafter"/>
</dbReference>
<evidence type="ECO:0000256" key="2">
    <source>
        <dbReference type="ARBA" id="ARBA00022448"/>
    </source>
</evidence>
<evidence type="ECO:0000313" key="7">
    <source>
        <dbReference type="EMBL" id="SHN75704.1"/>
    </source>
</evidence>
<dbReference type="RefSeq" id="WP_072773093.1">
    <property type="nucleotide sequence ID" value="NZ_FRDN01000008.1"/>
</dbReference>
<evidence type="ECO:0000256" key="4">
    <source>
        <dbReference type="ARBA" id="ARBA00023136"/>
    </source>
</evidence>
<reference evidence="8" key="1">
    <citation type="submission" date="2016-12" db="EMBL/GenBank/DDBJ databases">
        <authorList>
            <person name="Varghese N."/>
            <person name="Submissions S."/>
        </authorList>
    </citation>
    <scope>NUCLEOTIDE SEQUENCE [LARGE SCALE GENOMIC DNA]</scope>
    <source>
        <strain evidence="8">DSM 11544</strain>
    </source>
</reference>